<evidence type="ECO:0000313" key="1">
    <source>
        <dbReference type="EMBL" id="QKF94777.1"/>
    </source>
</evidence>
<protein>
    <submittedName>
        <fullName evidence="1">Uncharacterized protein</fullName>
    </submittedName>
</protein>
<name>A0A7D3V983_9VIRU</name>
<dbReference type="Proteomes" id="UP001162001">
    <property type="component" value="Segment"/>
</dbReference>
<accession>A0A7D3V983</accession>
<gene>
    <name evidence="1" type="ORF">Fadolivirus_1_1319</name>
</gene>
<dbReference type="EMBL" id="MT418680">
    <property type="protein sequence ID" value="QKF94777.1"/>
    <property type="molecule type" value="Genomic_DNA"/>
</dbReference>
<organism evidence="1 2">
    <name type="scientific">Fadolivirus FV1/VV64</name>
    <dbReference type="NCBI Taxonomy" id="3070911"/>
    <lineage>
        <taxon>Viruses</taxon>
        <taxon>Varidnaviria</taxon>
        <taxon>Bamfordvirae</taxon>
        <taxon>Nucleocytoviricota</taxon>
        <taxon>Megaviricetes</taxon>
        <taxon>Imitervirales</taxon>
        <taxon>Mimiviridae</taxon>
        <taxon>Klosneuvirinae</taxon>
        <taxon>Fadolivirus</taxon>
        <taxon>Fadolivirus algeromassiliense</taxon>
    </lineage>
</organism>
<proteinExistence type="predicted"/>
<evidence type="ECO:0000313" key="2">
    <source>
        <dbReference type="Proteomes" id="UP001162001"/>
    </source>
</evidence>
<sequence length="101" mass="11954">MPIFENLKNSTNHKKHQYYRNYKDSDAVILLKLFNLYEKNLLQDDKLDDLLIKINKSDTLTNFIISLKSLPLHSYNTLDITDIQNKEKDDNDDDIIIKINI</sequence>
<keyword evidence="2" id="KW-1185">Reference proteome</keyword>
<reference evidence="1 2" key="1">
    <citation type="submission" date="2020-04" db="EMBL/GenBank/DDBJ databases">
        <title>Advantages and limits of metagenomic assembly and binning of a giant virus.</title>
        <authorList>
            <person name="Schulz F."/>
            <person name="Andreani J."/>
            <person name="Francis R."/>
            <person name="Boudjemaa H."/>
            <person name="Bou Khalil J.Y."/>
            <person name="Lee J."/>
            <person name="La Scola B."/>
            <person name="Woyke T."/>
        </authorList>
    </citation>
    <scope>NUCLEOTIDE SEQUENCE [LARGE SCALE GENOMIC DNA]</scope>
    <source>
        <strain evidence="1 2">FV1/VV64</strain>
    </source>
</reference>